<comment type="catalytic activity">
    <reaction evidence="4">
        <text>(R)-pantoate + NADP(+) = 2-dehydropantoate + NADPH + H(+)</text>
        <dbReference type="Rhea" id="RHEA:16233"/>
        <dbReference type="ChEBI" id="CHEBI:11561"/>
        <dbReference type="ChEBI" id="CHEBI:15378"/>
        <dbReference type="ChEBI" id="CHEBI:15980"/>
        <dbReference type="ChEBI" id="CHEBI:57783"/>
        <dbReference type="ChEBI" id="CHEBI:58349"/>
        <dbReference type="EC" id="1.1.1.169"/>
    </reaction>
</comment>
<evidence type="ECO:0000313" key="8">
    <source>
        <dbReference type="EMBL" id="RGE90129.1"/>
    </source>
</evidence>
<dbReference type="InterPro" id="IPR003710">
    <property type="entry name" value="ApbA"/>
</dbReference>
<dbReference type="FunFam" id="1.10.1040.10:FF:000017">
    <property type="entry name" value="2-dehydropantoate 2-reductase"/>
    <property type="match status" value="1"/>
</dbReference>
<feature type="domain" description="Ketopantoate reductase C-terminal" evidence="7">
    <location>
        <begin position="184"/>
        <end position="305"/>
    </location>
</feature>
<dbReference type="GO" id="GO:0015940">
    <property type="term" value="P:pantothenate biosynthetic process"/>
    <property type="evidence" value="ECO:0007669"/>
    <property type="project" value="UniProtKB-UniPathway"/>
</dbReference>
<evidence type="ECO:0000259" key="6">
    <source>
        <dbReference type="Pfam" id="PF02558"/>
    </source>
</evidence>
<dbReference type="Proteomes" id="UP000261080">
    <property type="component" value="Unassembled WGS sequence"/>
</dbReference>
<evidence type="ECO:0000259" key="7">
    <source>
        <dbReference type="Pfam" id="PF08546"/>
    </source>
</evidence>
<dbReference type="GO" id="GO:0008677">
    <property type="term" value="F:2-dehydropantoate 2-reductase activity"/>
    <property type="evidence" value="ECO:0007669"/>
    <property type="project" value="UniProtKB-EC"/>
</dbReference>
<comment type="function">
    <text evidence="4">Catalyzes the NADPH-dependent reduction of ketopantoate into pantoic acid.</text>
</comment>
<dbReference type="RefSeq" id="WP_024732450.1">
    <property type="nucleotide sequence ID" value="NZ_CALBAT010000002.1"/>
</dbReference>
<dbReference type="PANTHER" id="PTHR21708:SF26">
    <property type="entry name" value="2-DEHYDROPANTOATE 2-REDUCTASE"/>
    <property type="match status" value="1"/>
</dbReference>
<sequence length="313" mass="35197">MREEMKIMIVGIGGVGGYIAGMVGQKYKNLTLIARGKRGEALREHGVVLHSDFHGEKIVKDGVIRECAREVEEIQDLIFLCVKTYALEDVCQTLGSCVDDHTIIVPVMNGADTAQRVREYLGKGLVVDAVIYTTAAANEDYSITQLGQYTRILLGAVREEEHKAAKVSAGVLGEAGIEYEIPSDVRQAVWEKYIFNCAYNVITAYYLGNVEEIRAYEDRRAEFHMLLKEALQVAKADGVHIRQHYMEEEYQRFMRLSKGSTSSLKRDVEAGRPSELETFGGYLLERARNLGVAVPLSEQFYDGMKEKIRNRTD</sequence>
<dbReference type="InterPro" id="IPR051402">
    <property type="entry name" value="KPR-Related"/>
</dbReference>
<dbReference type="OrthoDB" id="9772736at2"/>
<dbReference type="EMBL" id="QVLX01000001">
    <property type="protein sequence ID" value="RGE90129.1"/>
    <property type="molecule type" value="Genomic_DNA"/>
</dbReference>
<dbReference type="Pfam" id="PF02558">
    <property type="entry name" value="ApbA"/>
    <property type="match status" value="1"/>
</dbReference>
<accession>A0A3E3K635</accession>
<reference evidence="8 9" key="1">
    <citation type="submission" date="2018-08" db="EMBL/GenBank/DDBJ databases">
        <title>A genome reference for cultivated species of the human gut microbiota.</title>
        <authorList>
            <person name="Zou Y."/>
            <person name="Xue W."/>
            <person name="Luo G."/>
        </authorList>
    </citation>
    <scope>NUCLEOTIDE SEQUENCE [LARGE SCALE GENOMIC DNA]</scope>
    <source>
        <strain evidence="8 9">AF37-2AT</strain>
    </source>
</reference>
<dbReference type="NCBIfam" id="TIGR00745">
    <property type="entry name" value="apbA_panE"/>
    <property type="match status" value="1"/>
</dbReference>
<dbReference type="EC" id="1.1.1.169" evidence="4"/>
<dbReference type="InterPro" id="IPR013328">
    <property type="entry name" value="6PGD_dom2"/>
</dbReference>
<keyword evidence="5" id="KW-0812">Transmembrane</keyword>
<comment type="pathway">
    <text evidence="4">Cofactor biosynthesis; (R)-pantothenate biosynthesis; (R)-pantoate from 3-methyl-2-oxobutanoate: step 2/2.</text>
</comment>
<dbReference type="GO" id="GO:0005737">
    <property type="term" value="C:cytoplasm"/>
    <property type="evidence" value="ECO:0007669"/>
    <property type="project" value="TreeGrafter"/>
</dbReference>
<comment type="similarity">
    <text evidence="1 4">Belongs to the ketopantoate reductase family.</text>
</comment>
<dbReference type="InterPro" id="IPR013752">
    <property type="entry name" value="KPA_reductase"/>
</dbReference>
<dbReference type="SUPFAM" id="SSF51735">
    <property type="entry name" value="NAD(P)-binding Rossmann-fold domains"/>
    <property type="match status" value="1"/>
</dbReference>
<evidence type="ECO:0000256" key="3">
    <source>
        <dbReference type="ARBA" id="ARBA00023002"/>
    </source>
</evidence>
<name>A0A3E3K635_9FIRM</name>
<dbReference type="Gene3D" id="3.40.50.720">
    <property type="entry name" value="NAD(P)-binding Rossmann-like Domain"/>
    <property type="match status" value="1"/>
</dbReference>
<dbReference type="UniPathway" id="UPA00028">
    <property type="reaction ID" value="UER00004"/>
</dbReference>
<keyword evidence="5" id="KW-0472">Membrane</keyword>
<dbReference type="Gene3D" id="1.10.1040.10">
    <property type="entry name" value="N-(1-d-carboxylethyl)-l-norvaline Dehydrogenase, domain 2"/>
    <property type="match status" value="1"/>
</dbReference>
<keyword evidence="3 4" id="KW-0560">Oxidoreductase</keyword>
<evidence type="ECO:0000256" key="2">
    <source>
        <dbReference type="ARBA" id="ARBA00022857"/>
    </source>
</evidence>
<evidence type="ECO:0000256" key="5">
    <source>
        <dbReference type="SAM" id="Phobius"/>
    </source>
</evidence>
<dbReference type="AlphaFoldDB" id="A0A3E3K635"/>
<dbReference type="Pfam" id="PF08546">
    <property type="entry name" value="ApbA_C"/>
    <property type="match status" value="1"/>
</dbReference>
<dbReference type="PANTHER" id="PTHR21708">
    <property type="entry name" value="PROBABLE 2-DEHYDROPANTOATE 2-REDUCTASE"/>
    <property type="match status" value="1"/>
</dbReference>
<protein>
    <recommendedName>
        <fullName evidence="4">2-dehydropantoate 2-reductase</fullName>
        <ecNumber evidence="4">1.1.1.169</ecNumber>
    </recommendedName>
    <alternativeName>
        <fullName evidence="4">Ketopantoate reductase</fullName>
    </alternativeName>
</protein>
<keyword evidence="9" id="KW-1185">Reference proteome</keyword>
<keyword evidence="2 4" id="KW-0521">NADP</keyword>
<evidence type="ECO:0000313" key="9">
    <source>
        <dbReference type="Proteomes" id="UP000261080"/>
    </source>
</evidence>
<keyword evidence="4" id="KW-0566">Pantothenate biosynthesis</keyword>
<evidence type="ECO:0000256" key="4">
    <source>
        <dbReference type="RuleBase" id="RU362068"/>
    </source>
</evidence>
<gene>
    <name evidence="8" type="ORF">DW016_02465</name>
</gene>
<comment type="caution">
    <text evidence="8">The sequence shown here is derived from an EMBL/GenBank/DDBJ whole genome shotgun (WGS) entry which is preliminary data.</text>
</comment>
<proteinExistence type="inferred from homology"/>
<dbReference type="InterPro" id="IPR013332">
    <property type="entry name" value="KPR_N"/>
</dbReference>
<dbReference type="InterPro" id="IPR036291">
    <property type="entry name" value="NAD(P)-bd_dom_sf"/>
</dbReference>
<keyword evidence="5" id="KW-1133">Transmembrane helix</keyword>
<evidence type="ECO:0000256" key="1">
    <source>
        <dbReference type="ARBA" id="ARBA00007870"/>
    </source>
</evidence>
<feature type="transmembrane region" description="Helical" evidence="5">
    <location>
        <begin position="7"/>
        <end position="24"/>
    </location>
</feature>
<organism evidence="8 9">
    <name type="scientific">Sellimonas intestinalis</name>
    <dbReference type="NCBI Taxonomy" id="1653434"/>
    <lineage>
        <taxon>Bacteria</taxon>
        <taxon>Bacillati</taxon>
        <taxon>Bacillota</taxon>
        <taxon>Clostridia</taxon>
        <taxon>Lachnospirales</taxon>
        <taxon>Lachnospiraceae</taxon>
        <taxon>Sellimonas</taxon>
    </lineage>
</organism>
<dbReference type="InterPro" id="IPR008927">
    <property type="entry name" value="6-PGluconate_DH-like_C_sf"/>
</dbReference>
<feature type="domain" description="Ketopantoate reductase N-terminal" evidence="6">
    <location>
        <begin position="7"/>
        <end position="157"/>
    </location>
</feature>
<dbReference type="SUPFAM" id="SSF48179">
    <property type="entry name" value="6-phosphogluconate dehydrogenase C-terminal domain-like"/>
    <property type="match status" value="1"/>
</dbReference>